<organism evidence="1 2">
    <name type="scientific">Tanacetum coccineum</name>
    <dbReference type="NCBI Taxonomy" id="301880"/>
    <lineage>
        <taxon>Eukaryota</taxon>
        <taxon>Viridiplantae</taxon>
        <taxon>Streptophyta</taxon>
        <taxon>Embryophyta</taxon>
        <taxon>Tracheophyta</taxon>
        <taxon>Spermatophyta</taxon>
        <taxon>Magnoliopsida</taxon>
        <taxon>eudicotyledons</taxon>
        <taxon>Gunneridae</taxon>
        <taxon>Pentapetalae</taxon>
        <taxon>asterids</taxon>
        <taxon>campanulids</taxon>
        <taxon>Asterales</taxon>
        <taxon>Asteraceae</taxon>
        <taxon>Asteroideae</taxon>
        <taxon>Anthemideae</taxon>
        <taxon>Anthemidinae</taxon>
        <taxon>Tanacetum</taxon>
    </lineage>
</organism>
<comment type="caution">
    <text evidence="1">The sequence shown here is derived from an EMBL/GenBank/DDBJ whole genome shotgun (WGS) entry which is preliminary data.</text>
</comment>
<dbReference type="Gene3D" id="4.10.60.10">
    <property type="entry name" value="Zinc finger, CCHC-type"/>
    <property type="match status" value="1"/>
</dbReference>
<evidence type="ECO:0000313" key="2">
    <source>
        <dbReference type="Proteomes" id="UP001151760"/>
    </source>
</evidence>
<gene>
    <name evidence="1" type="ORF">Tco_1042424</name>
</gene>
<dbReference type="Proteomes" id="UP001151760">
    <property type="component" value="Unassembled WGS sequence"/>
</dbReference>
<reference evidence="1" key="1">
    <citation type="journal article" date="2022" name="Int. J. Mol. Sci.">
        <title>Draft Genome of Tanacetum Coccineum: Genomic Comparison of Closely Related Tanacetum-Family Plants.</title>
        <authorList>
            <person name="Yamashiro T."/>
            <person name="Shiraishi A."/>
            <person name="Nakayama K."/>
            <person name="Satake H."/>
        </authorList>
    </citation>
    <scope>NUCLEOTIDE SEQUENCE</scope>
</reference>
<evidence type="ECO:0000313" key="1">
    <source>
        <dbReference type="EMBL" id="GJT75699.1"/>
    </source>
</evidence>
<proteinExistence type="predicted"/>
<evidence type="ECO:0008006" key="3">
    <source>
        <dbReference type="Google" id="ProtNLM"/>
    </source>
</evidence>
<keyword evidence="2" id="KW-1185">Reference proteome</keyword>
<protein>
    <recommendedName>
        <fullName evidence="3">CCHC-type domain-containing protein</fullName>
    </recommendedName>
</protein>
<dbReference type="EMBL" id="BQNB010018554">
    <property type="protein sequence ID" value="GJT75699.1"/>
    <property type="molecule type" value="Genomic_DNA"/>
</dbReference>
<sequence length="331" mass="37936">MTTLVEHMIVAGADKCPPMLEKSMYNSWSSRILLYIKGKEHNIIMLNFVLKGPLVYGTIEMDGVTRLKTYEELLDKEKLQDDYDLCAMNIVLRGLPLDGCSLVNHHQVAKKIWDRVKLLMKGTELTQQERECKLYSEFDRFVSVKGETLHEYYLRFAQLMNDMHTTGMTMQPVQVNTNQHEAHATKVRVMRERFPDSLDLIFAGMGSKSNATSLVINRNGGNNAAVQARVVRCYNCQGERHMERQCTQPKRPRNSPWFKEKILLIQLQESSQTLDEEQLAFLENPRVAESQNTQITKTHNATFQTDNLNDFDSECDEAPGDKAVLMANLSL</sequence>
<accession>A0ABQ5GJT0</accession>
<name>A0ABQ5GJT0_9ASTR</name>
<reference evidence="1" key="2">
    <citation type="submission" date="2022-01" db="EMBL/GenBank/DDBJ databases">
        <authorList>
            <person name="Yamashiro T."/>
            <person name="Shiraishi A."/>
            <person name="Satake H."/>
            <person name="Nakayama K."/>
        </authorList>
    </citation>
    <scope>NUCLEOTIDE SEQUENCE</scope>
</reference>